<evidence type="ECO:0000313" key="3">
    <source>
        <dbReference type="Proteomes" id="UP001460679"/>
    </source>
</evidence>
<gene>
    <name evidence="2" type="ORF">WG616_01000</name>
</gene>
<dbReference type="RefSeq" id="WP_205498912.1">
    <property type="nucleotide sequence ID" value="NZ_CP148066.1"/>
</dbReference>
<name>A0ABZ2RWB6_9BACT</name>
<protein>
    <submittedName>
        <fullName evidence="2">Uncharacterized protein</fullName>
    </submittedName>
</protein>
<dbReference type="EMBL" id="CP148066">
    <property type="protein sequence ID" value="WXL28594.1"/>
    <property type="molecule type" value="Genomic_DNA"/>
</dbReference>
<feature type="coiled-coil region" evidence="1">
    <location>
        <begin position="174"/>
        <end position="201"/>
    </location>
</feature>
<organism evidence="2 3">
    <name type="scientific">[Mycoplasma] gypis</name>
    <dbReference type="NCBI Taxonomy" id="92404"/>
    <lineage>
        <taxon>Bacteria</taxon>
        <taxon>Bacillati</taxon>
        <taxon>Mycoplasmatota</taxon>
        <taxon>Mycoplasmoidales</taxon>
        <taxon>Metamycoplasmataceae</taxon>
        <taxon>Metamycoplasma</taxon>
    </lineage>
</organism>
<sequence length="204" mass="24118">MVEDFKNKKEIKKIKKIYMQQNPEQEENIALNIVMYSIDNLISLIKAHSQIKNDWEYKIKPERIKSLKERKNYLLSEIKYSTNQLQQEKATITPAFLKTIDEDSPQGLYFYTSVKNWVEKSYKNIERMQSELNKVNSELLKISNDNNIFLIDETGKLINKNFNFSKAYGDILNLLQANLSIQLTKQKIKNLIEEDNEEEDDDEL</sequence>
<evidence type="ECO:0000256" key="1">
    <source>
        <dbReference type="SAM" id="Coils"/>
    </source>
</evidence>
<keyword evidence="1" id="KW-0175">Coiled coil</keyword>
<accession>A0ABZ2RWB6</accession>
<dbReference type="Proteomes" id="UP001460679">
    <property type="component" value="Chromosome"/>
</dbReference>
<keyword evidence="3" id="KW-1185">Reference proteome</keyword>
<reference evidence="2" key="1">
    <citation type="submission" date="2024-03" db="EMBL/GenBank/DDBJ databases">
        <title>Complete genome sequence of Mycoplasma gypis type strain B1/T1.</title>
        <authorList>
            <person name="Spergser J."/>
        </authorList>
    </citation>
    <scope>NUCLEOTIDE SEQUENCE [LARGE SCALE GENOMIC DNA]</scope>
    <source>
        <strain evidence="2">B1/T1</strain>
    </source>
</reference>
<evidence type="ECO:0000313" key="2">
    <source>
        <dbReference type="EMBL" id="WXL28594.1"/>
    </source>
</evidence>
<feature type="coiled-coil region" evidence="1">
    <location>
        <begin position="118"/>
        <end position="145"/>
    </location>
</feature>
<proteinExistence type="predicted"/>